<evidence type="ECO:0000313" key="1">
    <source>
        <dbReference type="EMBL" id="MDT0645333.1"/>
    </source>
</evidence>
<dbReference type="InterPro" id="IPR013406">
    <property type="entry name" value="CHP02574_addiction_mod"/>
</dbReference>
<dbReference type="Proteomes" id="UP001245285">
    <property type="component" value="Unassembled WGS sequence"/>
</dbReference>
<dbReference type="EMBL" id="JAVRHO010000002">
    <property type="protein sequence ID" value="MDT0645333.1"/>
    <property type="molecule type" value="Genomic_DNA"/>
</dbReference>
<accession>A0ABU3CG48</accession>
<comment type="caution">
    <text evidence="1">The sequence shown here is derived from an EMBL/GenBank/DDBJ whole genome shotgun (WGS) entry which is preliminary data.</text>
</comment>
<name>A0ABU3CG48_9FLAO</name>
<gene>
    <name evidence="1" type="ORF">RM545_01410</name>
</gene>
<evidence type="ECO:0000313" key="2">
    <source>
        <dbReference type="Proteomes" id="UP001245285"/>
    </source>
</evidence>
<organism evidence="1 2">
    <name type="scientific">Autumnicola lenta</name>
    <dbReference type="NCBI Taxonomy" id="3075593"/>
    <lineage>
        <taxon>Bacteria</taxon>
        <taxon>Pseudomonadati</taxon>
        <taxon>Bacteroidota</taxon>
        <taxon>Flavobacteriia</taxon>
        <taxon>Flavobacteriales</taxon>
        <taxon>Flavobacteriaceae</taxon>
        <taxon>Autumnicola</taxon>
    </lineage>
</organism>
<dbReference type="RefSeq" id="WP_311493482.1">
    <property type="nucleotide sequence ID" value="NZ_JAVRHO010000002.1"/>
</dbReference>
<keyword evidence="2" id="KW-1185">Reference proteome</keyword>
<dbReference type="Pfam" id="PF09720">
    <property type="entry name" value="Unstab_antitox"/>
    <property type="match status" value="1"/>
</dbReference>
<sequence length="74" mass="8902">METSKIKNRIRDNIEHGNERILRIINAIIETEEKEVPQLPKEILDERWKHHQENPEEGKTWEEVKSVLQKKYGV</sequence>
<protein>
    <submittedName>
        <fullName evidence="1">Addiction module protein</fullName>
    </submittedName>
</protein>
<proteinExistence type="predicted"/>
<reference evidence="1 2" key="1">
    <citation type="submission" date="2023-09" db="EMBL/GenBank/DDBJ databases">
        <authorList>
            <person name="Rey-Velasco X."/>
        </authorList>
    </citation>
    <scope>NUCLEOTIDE SEQUENCE [LARGE SCALE GENOMIC DNA]</scope>
    <source>
        <strain evidence="1 2">F260</strain>
    </source>
</reference>